<protein>
    <submittedName>
        <fullName evidence="1">Uncharacterized protein</fullName>
    </submittedName>
</protein>
<dbReference type="OMA" id="WKSEQKR"/>
<dbReference type="Proteomes" id="UP000019132">
    <property type="component" value="Unassembled WGS sequence"/>
</dbReference>
<dbReference type="EnsemblProtists" id="PYU1_T009455">
    <property type="protein sequence ID" value="PYU1_T009455"/>
    <property type="gene ID" value="PYU1_G009437"/>
</dbReference>
<dbReference type="InParanoid" id="K3WWV7"/>
<reference evidence="2" key="2">
    <citation type="submission" date="2010-04" db="EMBL/GenBank/DDBJ databases">
        <authorList>
            <person name="Buell R."/>
            <person name="Hamilton J."/>
            <person name="Hostetler J."/>
        </authorList>
    </citation>
    <scope>NUCLEOTIDE SEQUENCE [LARGE SCALE GENOMIC DNA]</scope>
    <source>
        <strain evidence="2">DAOM:BR144</strain>
    </source>
</reference>
<reference evidence="1" key="3">
    <citation type="submission" date="2015-02" db="UniProtKB">
        <authorList>
            <consortium name="EnsemblProtists"/>
        </authorList>
    </citation>
    <scope>IDENTIFICATION</scope>
    <source>
        <strain evidence="1">DAOM BR144</strain>
    </source>
</reference>
<name>K3WWV7_GLOUD</name>
<accession>K3WWV7</accession>
<evidence type="ECO:0000313" key="1">
    <source>
        <dbReference type="EnsemblProtists" id="PYU1_T009455"/>
    </source>
</evidence>
<dbReference type="AlphaFoldDB" id="K3WWV7"/>
<dbReference type="Pfam" id="PF06320">
    <property type="entry name" value="GCN5L1"/>
    <property type="match status" value="1"/>
</dbReference>
<reference evidence="2" key="1">
    <citation type="journal article" date="2010" name="Genome Biol.">
        <title>Genome sequence of the necrotrophic plant pathogen Pythium ultimum reveals original pathogenicity mechanisms and effector repertoire.</title>
        <authorList>
            <person name="Levesque C.A."/>
            <person name="Brouwer H."/>
            <person name="Cano L."/>
            <person name="Hamilton J.P."/>
            <person name="Holt C."/>
            <person name="Huitema E."/>
            <person name="Raffaele S."/>
            <person name="Robideau G.P."/>
            <person name="Thines M."/>
            <person name="Win J."/>
            <person name="Zerillo M.M."/>
            <person name="Beakes G.W."/>
            <person name="Boore J.L."/>
            <person name="Busam D."/>
            <person name="Dumas B."/>
            <person name="Ferriera S."/>
            <person name="Fuerstenberg S.I."/>
            <person name="Gachon C.M."/>
            <person name="Gaulin E."/>
            <person name="Govers F."/>
            <person name="Grenville-Briggs L."/>
            <person name="Horner N."/>
            <person name="Hostetler J."/>
            <person name="Jiang R.H."/>
            <person name="Johnson J."/>
            <person name="Krajaejun T."/>
            <person name="Lin H."/>
            <person name="Meijer H.J."/>
            <person name="Moore B."/>
            <person name="Morris P."/>
            <person name="Phuntmart V."/>
            <person name="Puiu D."/>
            <person name="Shetty J."/>
            <person name="Stajich J.E."/>
            <person name="Tripathy S."/>
            <person name="Wawra S."/>
            <person name="van West P."/>
            <person name="Whitty B.R."/>
            <person name="Coutinho P.M."/>
            <person name="Henrissat B."/>
            <person name="Martin F."/>
            <person name="Thomas P.D."/>
            <person name="Tyler B.M."/>
            <person name="De Vries R.P."/>
            <person name="Kamoun S."/>
            <person name="Yandell M."/>
            <person name="Tisserat N."/>
            <person name="Buell C.R."/>
        </authorList>
    </citation>
    <scope>NUCLEOTIDE SEQUENCE</scope>
    <source>
        <strain evidence="2">DAOM:BR144</strain>
    </source>
</reference>
<evidence type="ECO:0000313" key="2">
    <source>
        <dbReference type="Proteomes" id="UP000019132"/>
    </source>
</evidence>
<organism evidence="1 2">
    <name type="scientific">Globisporangium ultimum (strain ATCC 200006 / CBS 805.95 / DAOM BR144)</name>
    <name type="common">Pythium ultimum</name>
    <dbReference type="NCBI Taxonomy" id="431595"/>
    <lineage>
        <taxon>Eukaryota</taxon>
        <taxon>Sar</taxon>
        <taxon>Stramenopiles</taxon>
        <taxon>Oomycota</taxon>
        <taxon>Peronosporomycetes</taxon>
        <taxon>Pythiales</taxon>
        <taxon>Pythiaceae</taxon>
        <taxon>Globisporangium</taxon>
    </lineage>
</organism>
<dbReference type="EMBL" id="GL376622">
    <property type="status" value="NOT_ANNOTATED_CDS"/>
    <property type="molecule type" value="Genomic_DNA"/>
</dbReference>
<proteinExistence type="predicted"/>
<dbReference type="VEuPathDB" id="FungiDB:PYU1_G009437"/>
<sequence length="150" mass="16380">MSVHDSEARLAQHHHDAAQAKAAIANALSALQTAQDQLLATKLENAISAQRNVELEALNFTKNVNSLYQRAARWKSEQKRLRGALEVTQTSKRIACNTGLEKFEDWAAATEMDLRGIAGNLEYVCSVLEKEQGQNNSASSRPAASSTIES</sequence>
<keyword evidence="2" id="KW-1185">Reference proteome</keyword>
<dbReference type="HOGENOM" id="CLU_1931596_0_0_1"/>
<dbReference type="eggNOG" id="ENOG502SG64">
    <property type="taxonomic scope" value="Eukaryota"/>
</dbReference>